<reference evidence="9" key="2">
    <citation type="journal article" date="2023" name="Proc. Natl. Acad. Sci. U.S.A.">
        <title>A global phylogenomic analysis of the shiitake genus Lentinula.</title>
        <authorList>
            <person name="Sierra-Patev S."/>
            <person name="Min B."/>
            <person name="Naranjo-Ortiz M."/>
            <person name="Looney B."/>
            <person name="Konkel Z."/>
            <person name="Slot J.C."/>
            <person name="Sakamoto Y."/>
            <person name="Steenwyk J.L."/>
            <person name="Rokas A."/>
            <person name="Carro J."/>
            <person name="Camarero S."/>
            <person name="Ferreira P."/>
            <person name="Molpeceres G."/>
            <person name="Ruiz-Duenas F.J."/>
            <person name="Serrano A."/>
            <person name="Henrissat B."/>
            <person name="Drula E."/>
            <person name="Hughes K.W."/>
            <person name="Mata J.L."/>
            <person name="Ishikawa N.K."/>
            <person name="Vargas-Isla R."/>
            <person name="Ushijima S."/>
            <person name="Smith C.A."/>
            <person name="Donoghue J."/>
            <person name="Ahrendt S."/>
            <person name="Andreopoulos W."/>
            <person name="He G."/>
            <person name="LaButti K."/>
            <person name="Lipzen A."/>
            <person name="Ng V."/>
            <person name="Riley R."/>
            <person name="Sandor L."/>
            <person name="Barry K."/>
            <person name="Martinez A.T."/>
            <person name="Xiao Y."/>
            <person name="Gibbons J.G."/>
            <person name="Terashima K."/>
            <person name="Grigoriev I.V."/>
            <person name="Hibbett D."/>
        </authorList>
    </citation>
    <scope>NUCLEOTIDE SEQUENCE</scope>
    <source>
        <strain evidence="9">ET3784</strain>
    </source>
</reference>
<evidence type="ECO:0000256" key="1">
    <source>
        <dbReference type="ARBA" id="ARBA00022679"/>
    </source>
</evidence>
<evidence type="ECO:0000313" key="9">
    <source>
        <dbReference type="EMBL" id="KAJ3736479.1"/>
    </source>
</evidence>
<evidence type="ECO:0008006" key="11">
    <source>
        <dbReference type="Google" id="ProtNLM"/>
    </source>
</evidence>
<dbReference type="PANTHER" id="PTHR23063">
    <property type="entry name" value="PHOSPHOLIPID ACYLTRANSFERASE"/>
    <property type="match status" value="1"/>
</dbReference>
<keyword evidence="3 8" id="KW-1133">Transmembrane helix</keyword>
<dbReference type="GO" id="GO:0006629">
    <property type="term" value="P:lipid metabolic process"/>
    <property type="evidence" value="ECO:0007669"/>
    <property type="project" value="UniProtKB-KW"/>
</dbReference>
<evidence type="ECO:0000256" key="8">
    <source>
        <dbReference type="SAM" id="Phobius"/>
    </source>
</evidence>
<reference evidence="9" key="1">
    <citation type="submission" date="2022-08" db="EMBL/GenBank/DDBJ databases">
        <authorList>
            <consortium name="DOE Joint Genome Institute"/>
            <person name="Min B."/>
            <person name="Sierra-Patev S."/>
            <person name="Naranjo-Ortiz M."/>
            <person name="Looney B."/>
            <person name="Konkel Z."/>
            <person name="Slot J.C."/>
            <person name="Sakamoto Y."/>
            <person name="Steenwyk J.L."/>
            <person name="Rokas A."/>
            <person name="Carro J."/>
            <person name="Camarero S."/>
            <person name="Ferreira P."/>
            <person name="Molpeceres G."/>
            <person name="Ruiz-duenas F.J."/>
            <person name="Serrano A."/>
            <person name="Henrissat B."/>
            <person name="Drula E."/>
            <person name="Hughes K.W."/>
            <person name="Mata J.L."/>
            <person name="Ishikawa N.K."/>
            <person name="Vargas-Isla R."/>
            <person name="Ushijima S."/>
            <person name="Smith C.A."/>
            <person name="Ahrendt S."/>
            <person name="Andreopoulos W."/>
            <person name="He G."/>
            <person name="LaButti K."/>
            <person name="Lipzen A."/>
            <person name="Ng V."/>
            <person name="Riley R."/>
            <person name="Sandor L."/>
            <person name="Barry K."/>
            <person name="Martinez A.T."/>
            <person name="Xiao Y."/>
            <person name="Gibbons J.G."/>
            <person name="Terashima K."/>
            <person name="Hibbett D.S."/>
            <person name="Grigoriev I.V."/>
        </authorList>
    </citation>
    <scope>NUCLEOTIDE SEQUENCE</scope>
    <source>
        <strain evidence="9">ET3784</strain>
    </source>
</reference>
<evidence type="ECO:0000256" key="4">
    <source>
        <dbReference type="ARBA" id="ARBA00023098"/>
    </source>
</evidence>
<evidence type="ECO:0000313" key="10">
    <source>
        <dbReference type="Proteomes" id="UP001176059"/>
    </source>
</evidence>
<keyword evidence="5 8" id="KW-0472">Membrane</keyword>
<keyword evidence="10" id="KW-1185">Reference proteome</keyword>
<keyword evidence="6" id="KW-0012">Acyltransferase</keyword>
<protein>
    <recommendedName>
        <fullName evidence="11">Phospholipid/glycerol acyltransferase domain-containing protein</fullName>
    </recommendedName>
</protein>
<accession>A0AA38JJJ8</accession>
<evidence type="ECO:0000256" key="3">
    <source>
        <dbReference type="ARBA" id="ARBA00022989"/>
    </source>
</evidence>
<keyword evidence="1" id="KW-0808">Transferase</keyword>
<proteinExistence type="predicted"/>
<name>A0AA38JJJ8_9AGAR</name>
<sequence>MEKYSAYRDPGTGIQPFLTPVPSPGSHSAVLSAALLPLQYAVGLLRLILIILLATVYALVAAVFAVVPPLKRVISSALIRAVLFCLGFFWISTEIVSKKRGRSQKLKDSWNPGAGDLIVTNWASWVELLWLAYRFNPVFVLPIPESPVQKAFSITPSPISSTPRRRSGRSSMPEVPSSSRNPSSQIEIIGFTPVSLLTIIRETGRAPPYVSVTKATKPRSLDEIRKTSDRPVVVFPECTTSNGRGLLRFATLFQQQSLPVKGWNLFVMCVRYVGRPSSFDYGLRETIRYDPPTGLSPTVTHSIPSLSSFKGKLNPLPHIFTLASSLTTPALTIRLLAQADSPSSPTFMVNEILNVGPGVTARDELAEASAVLISQLGKFKRMTMGWEDKVRFLEFYGSKHT</sequence>
<evidence type="ECO:0000256" key="7">
    <source>
        <dbReference type="SAM" id="MobiDB-lite"/>
    </source>
</evidence>
<evidence type="ECO:0000256" key="2">
    <source>
        <dbReference type="ARBA" id="ARBA00022692"/>
    </source>
</evidence>
<dbReference type="AlphaFoldDB" id="A0AA38JJJ8"/>
<keyword evidence="2 8" id="KW-0812">Transmembrane</keyword>
<keyword evidence="4" id="KW-0443">Lipid metabolism</keyword>
<feature type="region of interest" description="Disordered" evidence="7">
    <location>
        <begin position="154"/>
        <end position="184"/>
    </location>
</feature>
<evidence type="ECO:0000256" key="5">
    <source>
        <dbReference type="ARBA" id="ARBA00023136"/>
    </source>
</evidence>
<dbReference type="Proteomes" id="UP001176059">
    <property type="component" value="Unassembled WGS sequence"/>
</dbReference>
<feature type="transmembrane region" description="Helical" evidence="8">
    <location>
        <begin position="73"/>
        <end position="92"/>
    </location>
</feature>
<evidence type="ECO:0000256" key="6">
    <source>
        <dbReference type="ARBA" id="ARBA00023315"/>
    </source>
</evidence>
<comment type="caution">
    <text evidence="9">The sequence shown here is derived from an EMBL/GenBank/DDBJ whole genome shotgun (WGS) entry which is preliminary data.</text>
</comment>
<feature type="transmembrane region" description="Helical" evidence="8">
    <location>
        <begin position="44"/>
        <end position="67"/>
    </location>
</feature>
<dbReference type="GO" id="GO:0016746">
    <property type="term" value="F:acyltransferase activity"/>
    <property type="evidence" value="ECO:0007669"/>
    <property type="project" value="UniProtKB-KW"/>
</dbReference>
<gene>
    <name evidence="9" type="ORF">DFJ43DRAFT_1150188</name>
</gene>
<dbReference type="EMBL" id="JANVFO010000005">
    <property type="protein sequence ID" value="KAJ3736479.1"/>
    <property type="molecule type" value="Genomic_DNA"/>
</dbReference>
<organism evidence="9 10">
    <name type="scientific">Lentinula guzmanii</name>
    <dbReference type="NCBI Taxonomy" id="2804957"/>
    <lineage>
        <taxon>Eukaryota</taxon>
        <taxon>Fungi</taxon>
        <taxon>Dikarya</taxon>
        <taxon>Basidiomycota</taxon>
        <taxon>Agaricomycotina</taxon>
        <taxon>Agaricomycetes</taxon>
        <taxon>Agaricomycetidae</taxon>
        <taxon>Agaricales</taxon>
        <taxon>Marasmiineae</taxon>
        <taxon>Omphalotaceae</taxon>
        <taxon>Lentinula</taxon>
    </lineage>
</organism>
<dbReference type="PANTHER" id="PTHR23063:SF60">
    <property type="entry name" value="LYSOPHOSPHATIDIC ACID:OLEOYL-COA ACYLTRANSFERASE 1"/>
    <property type="match status" value="1"/>
</dbReference>